<dbReference type="SUPFAM" id="SSF51735">
    <property type="entry name" value="NAD(P)-binding Rossmann-fold domains"/>
    <property type="match status" value="1"/>
</dbReference>
<reference evidence="5 6" key="1">
    <citation type="submission" date="2024-07" db="EMBL/GenBank/DDBJ databases">
        <title>Section-level genome sequencing and comparative genomics of Aspergillus sections Usti and Cavernicolus.</title>
        <authorList>
            <consortium name="Lawrence Berkeley National Laboratory"/>
            <person name="Nybo J.L."/>
            <person name="Vesth T.C."/>
            <person name="Theobald S."/>
            <person name="Frisvad J.C."/>
            <person name="Larsen T.O."/>
            <person name="Kjaerboelling I."/>
            <person name="Rothschild-Mancinelli K."/>
            <person name="Lyhne E.K."/>
            <person name="Kogle M.E."/>
            <person name="Barry K."/>
            <person name="Clum A."/>
            <person name="Na H."/>
            <person name="Ledsgaard L."/>
            <person name="Lin J."/>
            <person name="Lipzen A."/>
            <person name="Kuo A."/>
            <person name="Riley R."/>
            <person name="Mondo S."/>
            <person name="Labutti K."/>
            <person name="Haridas S."/>
            <person name="Pangalinan J."/>
            <person name="Salamov A.A."/>
            <person name="Simmons B.A."/>
            <person name="Magnuson J.K."/>
            <person name="Chen J."/>
            <person name="Drula E."/>
            <person name="Henrissat B."/>
            <person name="Wiebenga A."/>
            <person name="Lubbers R.J."/>
            <person name="Gomes A.C."/>
            <person name="Macurrencykelacurrency M.R."/>
            <person name="Stajich J."/>
            <person name="Grigoriev I.V."/>
            <person name="Mortensen U.H."/>
            <person name="De Vries R.P."/>
            <person name="Baker S.E."/>
            <person name="Andersen M.R."/>
        </authorList>
    </citation>
    <scope>NUCLEOTIDE SEQUENCE [LARGE SCALE GENOMIC DNA]</scope>
    <source>
        <strain evidence="5 6">CBS 449.75</strain>
    </source>
</reference>
<comment type="similarity">
    <text evidence="1 4">Belongs to the short-chain dehydrogenases/reductases (SDR) family.</text>
</comment>
<keyword evidence="3" id="KW-0560">Oxidoreductase</keyword>
<evidence type="ECO:0000313" key="5">
    <source>
        <dbReference type="EMBL" id="KAL2871263.1"/>
    </source>
</evidence>
<sequence length="276" mass="30042">MPSVVIITGGASGIGFQISRYFLQKEGTYVFILDNNSEAGSLAVGKLSSEFAGAAVSFIECNVASWPSQAAAFEKVFNQHGRIDIVFANAGIFEKEPIYGVDVAELKEPNLAVVDVNINGVIHSINLAVHYMAKNPLASDSDPNSLRRRIICTCSNAGIYPFPTLPLYTASKHAVVGLIRSLGRPLAEPNLRIQISAFAPGPILTNFSSNTEVYQNLFTTPFSTVTRAVDMLINSRDVAGQVFELHGEHITLSPPPAYAHEETRKNIEYYWSLGHI</sequence>
<evidence type="ECO:0000256" key="2">
    <source>
        <dbReference type="ARBA" id="ARBA00022857"/>
    </source>
</evidence>
<evidence type="ECO:0000313" key="6">
    <source>
        <dbReference type="Proteomes" id="UP001610432"/>
    </source>
</evidence>
<dbReference type="PRINTS" id="PR00080">
    <property type="entry name" value="SDRFAMILY"/>
</dbReference>
<accession>A0ABR4M3S8</accession>
<dbReference type="EMBL" id="JBFXLQ010000004">
    <property type="protein sequence ID" value="KAL2871263.1"/>
    <property type="molecule type" value="Genomic_DNA"/>
</dbReference>
<proteinExistence type="inferred from homology"/>
<dbReference type="Proteomes" id="UP001610432">
    <property type="component" value="Unassembled WGS sequence"/>
</dbReference>
<keyword evidence="6" id="KW-1185">Reference proteome</keyword>
<name>A0ABR4M3S8_9EURO</name>
<organism evidence="5 6">
    <name type="scientific">Aspergillus lucknowensis</name>
    <dbReference type="NCBI Taxonomy" id="176173"/>
    <lineage>
        <taxon>Eukaryota</taxon>
        <taxon>Fungi</taxon>
        <taxon>Dikarya</taxon>
        <taxon>Ascomycota</taxon>
        <taxon>Pezizomycotina</taxon>
        <taxon>Eurotiomycetes</taxon>
        <taxon>Eurotiomycetidae</taxon>
        <taxon>Eurotiales</taxon>
        <taxon>Aspergillaceae</taxon>
        <taxon>Aspergillus</taxon>
        <taxon>Aspergillus subgen. Nidulantes</taxon>
    </lineage>
</organism>
<dbReference type="RefSeq" id="XP_070890242.1">
    <property type="nucleotide sequence ID" value="XM_071030864.1"/>
</dbReference>
<dbReference type="PANTHER" id="PTHR44229:SF4">
    <property type="entry name" value="15-HYDROXYPROSTAGLANDIN DEHYDROGENASE [NAD(+)]"/>
    <property type="match status" value="1"/>
</dbReference>
<dbReference type="PRINTS" id="PR00081">
    <property type="entry name" value="GDHRDH"/>
</dbReference>
<dbReference type="PROSITE" id="PS00061">
    <property type="entry name" value="ADH_SHORT"/>
    <property type="match status" value="1"/>
</dbReference>
<keyword evidence="2" id="KW-0521">NADP</keyword>
<dbReference type="Gene3D" id="3.40.50.720">
    <property type="entry name" value="NAD(P)-binding Rossmann-like Domain"/>
    <property type="match status" value="1"/>
</dbReference>
<evidence type="ECO:0000256" key="3">
    <source>
        <dbReference type="ARBA" id="ARBA00023002"/>
    </source>
</evidence>
<dbReference type="Pfam" id="PF00106">
    <property type="entry name" value="adh_short"/>
    <property type="match status" value="1"/>
</dbReference>
<protein>
    <submittedName>
        <fullName evidence="5">Short chain dehydrogenase/reductase</fullName>
    </submittedName>
</protein>
<dbReference type="InterPro" id="IPR020904">
    <property type="entry name" value="Sc_DH/Rdtase_CS"/>
</dbReference>
<dbReference type="InterPro" id="IPR036291">
    <property type="entry name" value="NAD(P)-bd_dom_sf"/>
</dbReference>
<dbReference type="InterPro" id="IPR002347">
    <property type="entry name" value="SDR_fam"/>
</dbReference>
<evidence type="ECO:0000256" key="1">
    <source>
        <dbReference type="ARBA" id="ARBA00006484"/>
    </source>
</evidence>
<dbReference type="GeneID" id="98145936"/>
<evidence type="ECO:0000256" key="4">
    <source>
        <dbReference type="RuleBase" id="RU000363"/>
    </source>
</evidence>
<comment type="caution">
    <text evidence="5">The sequence shown here is derived from an EMBL/GenBank/DDBJ whole genome shotgun (WGS) entry which is preliminary data.</text>
</comment>
<dbReference type="PANTHER" id="PTHR44229">
    <property type="entry name" value="15-HYDROXYPROSTAGLANDIN DEHYDROGENASE [NAD(+)]"/>
    <property type="match status" value="1"/>
</dbReference>
<gene>
    <name evidence="5" type="ORF">BJX67DRAFT_370051</name>
</gene>